<gene>
    <name evidence="2" type="ORF">DLM27_25115</name>
</gene>
<dbReference type="InterPro" id="IPR052344">
    <property type="entry name" value="Transposase-related"/>
</dbReference>
<proteinExistence type="predicted"/>
<protein>
    <recommendedName>
        <fullName evidence="1">Transposase IS66 central domain-containing protein</fullName>
    </recommendedName>
</protein>
<dbReference type="PANTHER" id="PTHR33678">
    <property type="entry name" value="BLL1576 PROTEIN"/>
    <property type="match status" value="1"/>
</dbReference>
<evidence type="ECO:0000259" key="1">
    <source>
        <dbReference type="Pfam" id="PF03050"/>
    </source>
</evidence>
<sequence length="96" mass="11116">MGGWSGTLLTDGYAAYRMLKNGGSIINAGCWAHVRRDFAALYKVNRDPHAGMALKMIHGLYSLEKKIRHRSPEKIRQWRQRYARPQLDTLWSWLTA</sequence>
<name>A0A5V6NLX9_SALET</name>
<comment type="caution">
    <text evidence="2">The sequence shown here is derived from an EMBL/GenBank/DDBJ whole genome shotgun (WGS) entry which is preliminary data.</text>
</comment>
<organism evidence="2">
    <name type="scientific">Salmonella enterica subsp. enterica serovar Poona</name>
    <dbReference type="NCBI Taxonomy" id="436295"/>
    <lineage>
        <taxon>Bacteria</taxon>
        <taxon>Pseudomonadati</taxon>
        <taxon>Pseudomonadota</taxon>
        <taxon>Gammaproteobacteria</taxon>
        <taxon>Enterobacterales</taxon>
        <taxon>Enterobacteriaceae</taxon>
        <taxon>Salmonella</taxon>
    </lineage>
</organism>
<dbReference type="Pfam" id="PF03050">
    <property type="entry name" value="DDE_Tnp_IS66"/>
    <property type="match status" value="1"/>
</dbReference>
<dbReference type="AlphaFoldDB" id="A0A5V6NLX9"/>
<feature type="domain" description="Transposase IS66 central" evidence="1">
    <location>
        <begin position="2"/>
        <end position="95"/>
    </location>
</feature>
<accession>A0A5V6NLX9</accession>
<dbReference type="Proteomes" id="UP000839895">
    <property type="component" value="Unassembled WGS sequence"/>
</dbReference>
<evidence type="ECO:0000313" key="2">
    <source>
        <dbReference type="EMBL" id="EBU8136895.1"/>
    </source>
</evidence>
<dbReference type="EMBL" id="AAHDIV010000054">
    <property type="protein sequence ID" value="EBU8136895.1"/>
    <property type="molecule type" value="Genomic_DNA"/>
</dbReference>
<dbReference type="PANTHER" id="PTHR33678:SF1">
    <property type="entry name" value="BLL1576 PROTEIN"/>
    <property type="match status" value="1"/>
</dbReference>
<dbReference type="InterPro" id="IPR004291">
    <property type="entry name" value="Transposase_IS66_central"/>
</dbReference>
<reference evidence="2" key="1">
    <citation type="submission" date="2018-05" db="EMBL/GenBank/DDBJ databases">
        <authorList>
            <person name="Ashton P.M."/>
            <person name="Dallman T."/>
            <person name="Nair S."/>
            <person name="De Pinna E."/>
            <person name="Peters T."/>
            <person name="Grant K."/>
        </authorList>
    </citation>
    <scope>NUCLEOTIDE SEQUENCE [LARGE SCALE GENOMIC DNA]</scope>
    <source>
        <strain evidence="2">127535</strain>
    </source>
</reference>